<reference evidence="1 2" key="1">
    <citation type="submission" date="2015-03" db="EMBL/GenBank/DDBJ databases">
        <title>Genome assembly of Sandaracinus amylolyticus DSM 53668.</title>
        <authorList>
            <person name="Sharma G."/>
            <person name="Subramanian S."/>
        </authorList>
    </citation>
    <scope>NUCLEOTIDE SEQUENCE [LARGE SCALE GENOMIC DNA]</scope>
    <source>
        <strain evidence="1 2">DSM 53668</strain>
    </source>
</reference>
<protein>
    <recommendedName>
        <fullName evidence="3">Acetoacetate decarboxylase</fullName>
    </recommendedName>
</protein>
<evidence type="ECO:0000313" key="1">
    <source>
        <dbReference type="EMBL" id="AKF03055.1"/>
    </source>
</evidence>
<dbReference type="Proteomes" id="UP000034883">
    <property type="component" value="Chromosome"/>
</dbReference>
<dbReference type="AlphaFoldDB" id="A0A0F6VYS6"/>
<dbReference type="STRING" id="927083.DB32_000204"/>
<dbReference type="KEGG" id="samy:DB32_000204"/>
<proteinExistence type="predicted"/>
<accession>A0A0F6VYS6</accession>
<organism evidence="1 2">
    <name type="scientific">Sandaracinus amylolyticus</name>
    <dbReference type="NCBI Taxonomy" id="927083"/>
    <lineage>
        <taxon>Bacteria</taxon>
        <taxon>Pseudomonadati</taxon>
        <taxon>Myxococcota</taxon>
        <taxon>Polyangia</taxon>
        <taxon>Polyangiales</taxon>
        <taxon>Sandaracinaceae</taxon>
        <taxon>Sandaracinus</taxon>
    </lineage>
</organism>
<sequence>MQPSMTRESRAPRAPEHGIAEELGALRAHVGPSPLAGYEHVSGFGVYALPFDSGHVLALRVFPDNDFAPYVTVWHRTPEGGWRIYYDAPRADIACPRYYGAAAEHVAPADIVLQWTSPMELHVAMRAPRLDWTIDVGAPLRARVLGAIASRVPERAWRSGAVQRVLARVGDAAFGIGDVTLSGRVPNGQRAFLMPKRMFPIVESTALLEGRSLGRPTRLDESPRIGDMRLPASPVLAIGEAYFSIDDPDEHRRTVAAMR</sequence>
<dbReference type="EMBL" id="CP011125">
    <property type="protein sequence ID" value="AKF03055.1"/>
    <property type="molecule type" value="Genomic_DNA"/>
</dbReference>
<evidence type="ECO:0008006" key="3">
    <source>
        <dbReference type="Google" id="ProtNLM"/>
    </source>
</evidence>
<evidence type="ECO:0000313" key="2">
    <source>
        <dbReference type="Proteomes" id="UP000034883"/>
    </source>
</evidence>
<gene>
    <name evidence="1" type="ORF">DB32_000204</name>
</gene>
<dbReference type="OrthoDB" id="4923808at2"/>
<keyword evidence="2" id="KW-1185">Reference proteome</keyword>
<name>A0A0F6VYS6_9BACT</name>